<dbReference type="Gene3D" id="3.90.1720.10">
    <property type="entry name" value="endopeptidase domain like (from Nostoc punctiforme)"/>
    <property type="match status" value="1"/>
</dbReference>
<dbReference type="Gene3D" id="2.30.30.40">
    <property type="entry name" value="SH3 Domains"/>
    <property type="match status" value="1"/>
</dbReference>
<feature type="chain" id="PRO_5046506665" description="N-acetylmuramoyl-L-alanine amidase" evidence="3">
    <location>
        <begin position="22"/>
        <end position="244"/>
    </location>
</feature>
<dbReference type="InterPro" id="IPR038765">
    <property type="entry name" value="Papain-like_cys_pep_sf"/>
</dbReference>
<evidence type="ECO:0000256" key="1">
    <source>
        <dbReference type="ARBA" id="ARBA00001561"/>
    </source>
</evidence>
<dbReference type="Proteomes" id="UP001206548">
    <property type="component" value="Unassembled WGS sequence"/>
</dbReference>
<dbReference type="PROSITE" id="PS50911">
    <property type="entry name" value="CHAP"/>
    <property type="match status" value="1"/>
</dbReference>
<reference evidence="5 6" key="1">
    <citation type="journal article" date="2023" name="Int. J. Syst. Evol. Microbiol.">
        <title>Streptococcus sciuri sp. nov., Staphylococcus marylandisciuri sp. nov. and Staphylococcus americanisciuri sp. nov., isolated from faeces of eastern grey squirrel (Sciurus carolinensis).</title>
        <authorList>
            <person name="Volokhov D.V."/>
            <person name="Zagorodnyaya T.A."/>
            <person name="Furtak V.A."/>
            <person name="Nattanmai G."/>
            <person name="Randall L."/>
            <person name="Jose S."/>
            <person name="Gao Y."/>
            <person name="Eisenberg T."/>
            <person name="Delmonte P."/>
            <person name="Blom J."/>
            <person name="Mitchell K.K."/>
        </authorList>
    </citation>
    <scope>NUCLEOTIDE SEQUENCE [LARGE SCALE GENOMIC DNA]</scope>
    <source>
        <strain evidence="5 6">SQ9-PEA</strain>
    </source>
</reference>
<keyword evidence="3" id="KW-0732">Signal</keyword>
<proteinExistence type="predicted"/>
<feature type="domain" description="Peptidase C51" evidence="4">
    <location>
        <begin position="28"/>
        <end position="157"/>
    </location>
</feature>
<dbReference type="EMBL" id="JANUXX010000002">
    <property type="protein sequence ID" value="MCS4487992.1"/>
    <property type="molecule type" value="Genomic_DNA"/>
</dbReference>
<dbReference type="Pfam" id="PF05257">
    <property type="entry name" value="CHAP"/>
    <property type="match status" value="1"/>
</dbReference>
<dbReference type="EC" id="3.5.1.28" evidence="2"/>
<evidence type="ECO:0000256" key="3">
    <source>
        <dbReference type="SAM" id="SignalP"/>
    </source>
</evidence>
<accession>A0ABT2F825</accession>
<dbReference type="InterPro" id="IPR003646">
    <property type="entry name" value="SH3-like_bac-type"/>
</dbReference>
<dbReference type="InterPro" id="IPR007921">
    <property type="entry name" value="CHAP_dom"/>
</dbReference>
<keyword evidence="6" id="KW-1185">Reference proteome</keyword>
<sequence length="244" mass="27127">MRISETKHLLATLFISITLSAAPGQATVIGDDYPSQWRHGVGADSWGMYLRQCTSFVAFRLNSTNGFSLPQGYGNAISWGSIARSQGYRVDMSPTVGSIAWFSSGVNGAGSYGHVAWVAEVDGDTVTTEEYNYDYGQGSEQYYRRSFHKNQVSGYIHFKDLSTVDTSNLSPSSPISTSVSLTSRGCYIFPQRSYIKNIPQQNSKTVAYYDSGDSVNYDSIIYSEDHQWLSYISYSGIRRYIAIE</sequence>
<gene>
    <name evidence="5" type="ORF">NXS10_03305</name>
</gene>
<comment type="caution">
    <text evidence="5">The sequence shown here is derived from an EMBL/GenBank/DDBJ whole genome shotgun (WGS) entry which is preliminary data.</text>
</comment>
<feature type="signal peptide" evidence="3">
    <location>
        <begin position="1"/>
        <end position="21"/>
    </location>
</feature>
<comment type="catalytic activity">
    <reaction evidence="1">
        <text>Hydrolyzes the link between N-acetylmuramoyl residues and L-amino acid residues in certain cell-wall glycopeptides.</text>
        <dbReference type="EC" id="3.5.1.28"/>
    </reaction>
</comment>
<evidence type="ECO:0000313" key="6">
    <source>
        <dbReference type="Proteomes" id="UP001206548"/>
    </source>
</evidence>
<name>A0ABT2F825_9STRE</name>
<dbReference type="Pfam" id="PF08460">
    <property type="entry name" value="SH3_5"/>
    <property type="match status" value="1"/>
</dbReference>
<evidence type="ECO:0000313" key="5">
    <source>
        <dbReference type="EMBL" id="MCS4487992.1"/>
    </source>
</evidence>
<dbReference type="SUPFAM" id="SSF54001">
    <property type="entry name" value="Cysteine proteinases"/>
    <property type="match status" value="1"/>
</dbReference>
<organism evidence="5 6">
    <name type="scientific">Streptococcus sciuri</name>
    <dbReference type="NCBI Taxonomy" id="2973939"/>
    <lineage>
        <taxon>Bacteria</taxon>
        <taxon>Bacillati</taxon>
        <taxon>Bacillota</taxon>
        <taxon>Bacilli</taxon>
        <taxon>Lactobacillales</taxon>
        <taxon>Streptococcaceae</taxon>
        <taxon>Streptococcus</taxon>
    </lineage>
</organism>
<evidence type="ECO:0000256" key="2">
    <source>
        <dbReference type="ARBA" id="ARBA00011901"/>
    </source>
</evidence>
<dbReference type="RefSeq" id="WP_259137615.1">
    <property type="nucleotide sequence ID" value="NZ_JANUXX010000002.1"/>
</dbReference>
<protein>
    <recommendedName>
        <fullName evidence="2">N-acetylmuramoyl-L-alanine amidase</fullName>
        <ecNumber evidence="2">3.5.1.28</ecNumber>
    </recommendedName>
</protein>
<evidence type="ECO:0000259" key="4">
    <source>
        <dbReference type="PROSITE" id="PS50911"/>
    </source>
</evidence>